<dbReference type="GO" id="GO:0032050">
    <property type="term" value="F:clathrin heavy chain binding"/>
    <property type="evidence" value="ECO:0007669"/>
    <property type="project" value="TreeGrafter"/>
</dbReference>
<evidence type="ECO:0000256" key="4">
    <source>
        <dbReference type="ARBA" id="ARBA00023176"/>
    </source>
</evidence>
<dbReference type="PANTHER" id="PTHR22951:SF5">
    <property type="entry name" value="PHOSPHATIDYLINOSITOL-BINDING CLATHRIN ASSEMBLY PROTEIN LAP"/>
    <property type="match status" value="1"/>
</dbReference>
<proteinExistence type="predicted"/>
<dbReference type="GO" id="GO:0030136">
    <property type="term" value="C:clathrin-coated vesicle"/>
    <property type="evidence" value="ECO:0007669"/>
    <property type="project" value="InterPro"/>
</dbReference>
<comment type="subcellular location">
    <subcellularLocation>
        <location evidence="1">Membrane</location>
        <location evidence="1">Clathrin-coated pit</location>
    </subcellularLocation>
</comment>
<feature type="compositionally biased region" description="Polar residues" evidence="5">
    <location>
        <begin position="554"/>
        <end position="566"/>
    </location>
</feature>
<keyword evidence="3" id="KW-0472">Membrane</keyword>
<dbReference type="InterPro" id="IPR048050">
    <property type="entry name" value="ANTH_N_plant"/>
</dbReference>
<evidence type="ECO:0000313" key="7">
    <source>
        <dbReference type="EMBL" id="PRP86493.1"/>
    </source>
</evidence>
<dbReference type="PROSITE" id="PS50942">
    <property type="entry name" value="ENTH"/>
    <property type="match status" value="1"/>
</dbReference>
<feature type="compositionally biased region" description="Low complexity" evidence="5">
    <location>
        <begin position="567"/>
        <end position="584"/>
    </location>
</feature>
<dbReference type="GO" id="GO:0006900">
    <property type="term" value="P:vesicle budding from membrane"/>
    <property type="evidence" value="ECO:0007669"/>
    <property type="project" value="TreeGrafter"/>
</dbReference>
<dbReference type="GO" id="GO:0000149">
    <property type="term" value="F:SNARE binding"/>
    <property type="evidence" value="ECO:0007669"/>
    <property type="project" value="TreeGrafter"/>
</dbReference>
<dbReference type="GO" id="GO:0072583">
    <property type="term" value="P:clathrin-dependent endocytosis"/>
    <property type="evidence" value="ECO:0007669"/>
    <property type="project" value="InterPro"/>
</dbReference>
<dbReference type="GO" id="GO:0005545">
    <property type="term" value="F:1-phosphatidylinositol binding"/>
    <property type="evidence" value="ECO:0007669"/>
    <property type="project" value="InterPro"/>
</dbReference>
<dbReference type="InterPro" id="IPR008942">
    <property type="entry name" value="ENTH_VHS"/>
</dbReference>
<feature type="region of interest" description="Disordered" evidence="5">
    <location>
        <begin position="312"/>
        <end position="347"/>
    </location>
</feature>
<evidence type="ECO:0000256" key="1">
    <source>
        <dbReference type="ARBA" id="ARBA00004600"/>
    </source>
</evidence>
<dbReference type="CDD" id="cd03564">
    <property type="entry name" value="ANTH_N"/>
    <property type="match status" value="1"/>
</dbReference>
<feature type="compositionally biased region" description="Low complexity" evidence="5">
    <location>
        <begin position="425"/>
        <end position="440"/>
    </location>
</feature>
<gene>
    <name evidence="7" type="ORF">PROFUN_05275</name>
</gene>
<sequence>MSKLKGKLADRGNIVKSGFSGLEKHVIKATRHNTKQPKEKHVRRLLAYSHDAHRVPELIHQLAKRMDVTDWIVVLKTLCVFHRILRDGNGAFISELRYKSSIFNIRKFSDNSSPEAHNQSIFIRKYSQYLEEKVLLFKLVGVEVEKRPESVKAFSAMECLEKLPRLQSQLNALLNTRGAKEYINNSITISAFNMLLKDSFPLYRSLNDGIIILLEFYFNMDKPEALKCIEIYKLFSKETDGMIQFFEMSKRFTQSSLPKLQSAPKTLVDALEKYIEELDSGGPPAGRKKGPHDIISNFTKAQHMDDFNYVQNESEPAGQDSEDSDDEESLANYDKPGNTKYPPTSQSQAQFNYVPQNQFAGSPSGSGNVNDFFSTPLDGFGSNPFGGNTYNSSTPSFDPFPQNTANQQQDYLSKKKQIEMIMQQTTTSTASTGGFSSNTNAGFAASSNQGNGYFDNFGQQQGYAQGYASQSTFQQPPQQQPSQPLQLAYSQQQQQPVYSQQQQSVYSQQQQQPVYSQQHQQPAYSQQQQGSYNQPSFAPAFNNGGYSQQQQQQPAFTSTNPFSSPAQQTQPQQQTQQQPYNPFL</sequence>
<dbReference type="GO" id="GO:0005546">
    <property type="term" value="F:phosphatidylinositol-4,5-bisphosphate binding"/>
    <property type="evidence" value="ECO:0007669"/>
    <property type="project" value="TreeGrafter"/>
</dbReference>
<dbReference type="STRING" id="1890364.A0A2P6NRA2"/>
<evidence type="ECO:0000259" key="6">
    <source>
        <dbReference type="PROSITE" id="PS50942"/>
    </source>
</evidence>
<dbReference type="GO" id="GO:0005905">
    <property type="term" value="C:clathrin-coated pit"/>
    <property type="evidence" value="ECO:0007669"/>
    <property type="project" value="UniProtKB-SubCell"/>
</dbReference>
<dbReference type="PANTHER" id="PTHR22951">
    <property type="entry name" value="CLATHRIN ASSEMBLY PROTEIN"/>
    <property type="match status" value="1"/>
</dbReference>
<dbReference type="SUPFAM" id="SSF48464">
    <property type="entry name" value="ENTH/VHS domain"/>
    <property type="match status" value="1"/>
</dbReference>
<keyword evidence="4" id="KW-0168">Coated pit</keyword>
<protein>
    <submittedName>
        <fullName evidence="7">ANTH domain-containing protein</fullName>
    </submittedName>
</protein>
<dbReference type="SUPFAM" id="SSF89009">
    <property type="entry name" value="GAT-like domain"/>
    <property type="match status" value="1"/>
</dbReference>
<evidence type="ECO:0000256" key="2">
    <source>
        <dbReference type="ARBA" id="ARBA00022583"/>
    </source>
</evidence>
<evidence type="ECO:0000313" key="8">
    <source>
        <dbReference type="Proteomes" id="UP000241769"/>
    </source>
</evidence>
<dbReference type="InterPro" id="IPR045192">
    <property type="entry name" value="AP180-like"/>
</dbReference>
<dbReference type="AlphaFoldDB" id="A0A2P6NRA2"/>
<name>A0A2P6NRA2_9EUKA</name>
<accession>A0A2P6NRA2</accession>
<evidence type="ECO:0000256" key="3">
    <source>
        <dbReference type="ARBA" id="ARBA00023136"/>
    </source>
</evidence>
<dbReference type="InterPro" id="IPR014712">
    <property type="entry name" value="ANTH_dom_sf"/>
</dbReference>
<feature type="compositionally biased region" description="Low complexity" evidence="5">
    <location>
        <begin position="458"/>
        <end position="532"/>
    </location>
</feature>
<dbReference type="GO" id="GO:0048268">
    <property type="term" value="P:clathrin coat assembly"/>
    <property type="evidence" value="ECO:0007669"/>
    <property type="project" value="InterPro"/>
</dbReference>
<dbReference type="Proteomes" id="UP000241769">
    <property type="component" value="Unassembled WGS sequence"/>
</dbReference>
<dbReference type="OrthoDB" id="44015at2759"/>
<keyword evidence="8" id="KW-1185">Reference proteome</keyword>
<feature type="region of interest" description="Disordered" evidence="5">
    <location>
        <begin position="424"/>
        <end position="584"/>
    </location>
</feature>
<feature type="compositionally biased region" description="Acidic residues" evidence="5">
    <location>
        <begin position="320"/>
        <end position="329"/>
    </location>
</feature>
<dbReference type="Gene3D" id="1.25.40.90">
    <property type="match status" value="1"/>
</dbReference>
<organism evidence="7 8">
    <name type="scientific">Planoprotostelium fungivorum</name>
    <dbReference type="NCBI Taxonomy" id="1890364"/>
    <lineage>
        <taxon>Eukaryota</taxon>
        <taxon>Amoebozoa</taxon>
        <taxon>Evosea</taxon>
        <taxon>Variosea</taxon>
        <taxon>Cavosteliida</taxon>
        <taxon>Cavosteliaceae</taxon>
        <taxon>Planoprotostelium</taxon>
    </lineage>
</organism>
<comment type="caution">
    <text evidence="7">The sequence shown here is derived from an EMBL/GenBank/DDBJ whole genome shotgun (WGS) entry which is preliminary data.</text>
</comment>
<dbReference type="SMART" id="SM00273">
    <property type="entry name" value="ENTH"/>
    <property type="match status" value="1"/>
</dbReference>
<dbReference type="InterPro" id="IPR013809">
    <property type="entry name" value="ENTH"/>
</dbReference>
<dbReference type="InterPro" id="IPR011417">
    <property type="entry name" value="ANTH_dom"/>
</dbReference>
<dbReference type="Pfam" id="PF07651">
    <property type="entry name" value="ANTH"/>
    <property type="match status" value="1"/>
</dbReference>
<dbReference type="EMBL" id="MDYQ01000030">
    <property type="protein sequence ID" value="PRP86493.1"/>
    <property type="molecule type" value="Genomic_DNA"/>
</dbReference>
<reference evidence="7 8" key="1">
    <citation type="journal article" date="2018" name="Genome Biol. Evol.">
        <title>Multiple Roots of Fruiting Body Formation in Amoebozoa.</title>
        <authorList>
            <person name="Hillmann F."/>
            <person name="Forbes G."/>
            <person name="Novohradska S."/>
            <person name="Ferling I."/>
            <person name="Riege K."/>
            <person name="Groth M."/>
            <person name="Westermann M."/>
            <person name="Marz M."/>
            <person name="Spaller T."/>
            <person name="Winckler T."/>
            <person name="Schaap P."/>
            <person name="Glockner G."/>
        </authorList>
    </citation>
    <scope>NUCLEOTIDE SEQUENCE [LARGE SCALE GENOMIC DNA]</scope>
    <source>
        <strain evidence="7 8">Jena</strain>
    </source>
</reference>
<keyword evidence="2" id="KW-0254">Endocytosis</keyword>
<feature type="domain" description="ENTH" evidence="6">
    <location>
        <begin position="14"/>
        <end position="144"/>
    </location>
</feature>
<dbReference type="Gene3D" id="1.20.58.150">
    <property type="entry name" value="ANTH domain"/>
    <property type="match status" value="1"/>
</dbReference>
<dbReference type="InParanoid" id="A0A2P6NRA2"/>
<evidence type="ECO:0000256" key="5">
    <source>
        <dbReference type="SAM" id="MobiDB-lite"/>
    </source>
</evidence>